<name>A0A4Y6PZ26_PERCE</name>
<dbReference type="Pfam" id="PF06626">
    <property type="entry name" value="DUF1152"/>
    <property type="match status" value="1"/>
</dbReference>
<evidence type="ECO:0000313" key="1">
    <source>
        <dbReference type="EMBL" id="QDG53419.1"/>
    </source>
</evidence>
<accession>A0A5B8Y9Z3</accession>
<sequence length="316" mass="35257">MDLLRQPVLDRLRDAKSVLIAGAGGGFDLFSGLPIYFALREAGKTVHLANLSFSALAKSDAVAHDWGVYEVDARTQGNPDYFPERYLAQWLEAHDDPTPVFCIERRGYEAVKKAYELLAATLEFDTLVLVDGGTDSLMRGDEAGLGTPAEDVMSLLAGARLELDDALLICLGFGIDHYHGVCHAQFLEAVAELTRTGGYLGAFALTQQMPAVKRYMEATDWVQGQTPGRESIVSASIIDALEGHYGDHHRLERTRGSRLWINPLMTLYWCFELDAVASRILYADWLENTWEFGEVLRRIEAFRKTVDVRGWDDIPI</sequence>
<dbReference type="AlphaFoldDB" id="A0A4Y6PZ26"/>
<evidence type="ECO:0000313" key="2">
    <source>
        <dbReference type="Proteomes" id="UP000315995"/>
    </source>
</evidence>
<keyword evidence="2" id="KW-1185">Reference proteome</keyword>
<dbReference type="Proteomes" id="UP000315995">
    <property type="component" value="Chromosome"/>
</dbReference>
<proteinExistence type="predicted"/>
<dbReference type="RefSeq" id="WP_141199875.1">
    <property type="nucleotide sequence ID" value="NZ_CP041186.1"/>
</dbReference>
<accession>A0A4Y6PZ26</accession>
<dbReference type="OrthoDB" id="182205at2"/>
<dbReference type="InterPro" id="IPR010581">
    <property type="entry name" value="DUF1152"/>
</dbReference>
<protein>
    <submittedName>
        <fullName evidence="1">DUF1152 domain-containing protein</fullName>
    </submittedName>
</protein>
<reference evidence="1 2" key="1">
    <citation type="submission" date="2019-06" db="EMBL/GenBank/DDBJ databases">
        <title>Persicimonas caeni gen. nov., sp. nov., a predatory bacterium isolated from solar saltern.</title>
        <authorList>
            <person name="Wang S."/>
        </authorList>
    </citation>
    <scope>NUCLEOTIDE SEQUENCE [LARGE SCALE GENOMIC DNA]</scope>
    <source>
        <strain evidence="1 2">YN101</strain>
    </source>
</reference>
<dbReference type="EMBL" id="CP041186">
    <property type="protein sequence ID" value="QDG53419.1"/>
    <property type="molecule type" value="Genomic_DNA"/>
</dbReference>
<gene>
    <name evidence="1" type="ORF">FIV42_22540</name>
</gene>
<organism evidence="1 2">
    <name type="scientific">Persicimonas caeni</name>
    <dbReference type="NCBI Taxonomy" id="2292766"/>
    <lineage>
        <taxon>Bacteria</taxon>
        <taxon>Deltaproteobacteria</taxon>
        <taxon>Bradymonadales</taxon>
        <taxon>Bradymonadaceae</taxon>
        <taxon>Persicimonas</taxon>
    </lineage>
</organism>